<dbReference type="EMBL" id="AAOT01000019">
    <property type="protein sequence ID" value="EAR50972.1"/>
    <property type="molecule type" value="Genomic_DNA"/>
</dbReference>
<feature type="compositionally biased region" description="Low complexity" evidence="1">
    <location>
        <begin position="275"/>
        <end position="291"/>
    </location>
</feature>
<dbReference type="RefSeq" id="WP_007254167.1">
    <property type="nucleotide sequence ID" value="NZ_CH724107.1"/>
</dbReference>
<feature type="compositionally biased region" description="Low complexity" evidence="1">
    <location>
        <begin position="393"/>
        <end position="424"/>
    </location>
</feature>
<evidence type="ECO:0000313" key="3">
    <source>
        <dbReference type="Proteomes" id="UP000003635"/>
    </source>
</evidence>
<feature type="region of interest" description="Disordered" evidence="1">
    <location>
        <begin position="465"/>
        <end position="486"/>
    </location>
</feature>
<dbReference type="InterPro" id="IPR006837">
    <property type="entry name" value="Divergent_DAC"/>
</dbReference>
<sequence>MAQGFGSGVFWGLVVSAAGLSAASLLSEPPAGDGPSVPPQIEGAEAGASGAGPVEMAPRQDAGVDASDVAVALPGGDDGVILEGPVEMAPREPAPEAPGLDVVLPEQPDAPDEGGAGVPVASDGDAPRAVTPEPLAPQGDPDGVAPGGAPGRLPEVGGAAPETPAAPGPDSAAEILEADAGAPERTAPVALAAEENAQAAPEVAQALEPEVALDVAAPGAPQDGAGVAAPAAEAEVRAGAAPAGLADVGESEDFAAPDAPDLAPEVSTAAQGPTAPEVGEGVQVPEGEAAVRTGAAPNGLAAASEGAAYDRPEEPEAAPDVAIAAERLGEPEAGEGVVAPRADEDVRTAAAPGPLAAQDAPGAAVPGRSLPAPDVADVTGGLTTPGTEDDTLDAAPEAGAPAATAPPGLAAPAEDAPADVATAPAAPPPPDEEQVETIVVEVAPAEPAVPDEPETPASRFALLSESGSTLPGQPVTPVTETPEPEADATALEAYAAPYEPDGRPMMSIILLDDGALPGAAAALAGLPVAVTVAVDPAHADAAALAATYRAQGFEVGVLARVPPGATPQDVEVAMEVAFSAVPEAVILFDAGGDGLQGNRAALEQTTAALAADGRGLVAYAEGLNSGVRAAERAGVPAIEVYRDLDGDGQEARVIRRFLEQAAFRARQESGVVVMARVRPDTISALNLWGTAQREGQVAVAPVSALLKNDG</sequence>
<keyword evidence="3" id="KW-1185">Reference proteome</keyword>
<evidence type="ECO:0000256" key="1">
    <source>
        <dbReference type="SAM" id="MobiDB-lite"/>
    </source>
</evidence>
<evidence type="ECO:0008006" key="4">
    <source>
        <dbReference type="Google" id="ProtNLM"/>
    </source>
</evidence>
<name>Q2CE88_OCEGH</name>
<dbReference type="STRING" id="314256.OG2516_03188"/>
<dbReference type="Gene3D" id="3.20.20.370">
    <property type="entry name" value="Glycoside hydrolase/deacetylase"/>
    <property type="match status" value="1"/>
</dbReference>
<evidence type="ECO:0000313" key="2">
    <source>
        <dbReference type="EMBL" id="EAR50972.1"/>
    </source>
</evidence>
<feature type="compositionally biased region" description="Low complexity" evidence="1">
    <location>
        <begin position="349"/>
        <end position="367"/>
    </location>
</feature>
<dbReference type="SUPFAM" id="SSF88713">
    <property type="entry name" value="Glycoside hydrolase/deacetylase"/>
    <property type="match status" value="1"/>
</dbReference>
<feature type="region of interest" description="Disordered" evidence="1">
    <location>
        <begin position="89"/>
        <end position="171"/>
    </location>
</feature>
<feature type="compositionally biased region" description="Low complexity" evidence="1">
    <location>
        <begin position="42"/>
        <end position="52"/>
    </location>
</feature>
<dbReference type="HOGENOM" id="CLU_023987_0_0_5"/>
<protein>
    <recommendedName>
        <fullName evidence="4">YibQ protein</fullName>
    </recommendedName>
</protein>
<accession>Q2CE88</accession>
<dbReference type="GO" id="GO:0005975">
    <property type="term" value="P:carbohydrate metabolic process"/>
    <property type="evidence" value="ECO:0007669"/>
    <property type="project" value="InterPro"/>
</dbReference>
<dbReference type="AlphaFoldDB" id="Q2CE88"/>
<dbReference type="InterPro" id="IPR011330">
    <property type="entry name" value="Glyco_hydro/deAcase_b/a-brl"/>
</dbReference>
<dbReference type="CDD" id="cd10936">
    <property type="entry name" value="CE4_DAC2"/>
    <property type="match status" value="1"/>
</dbReference>
<dbReference type="Pfam" id="PF04748">
    <property type="entry name" value="Polysacc_deac_2"/>
    <property type="match status" value="1"/>
</dbReference>
<gene>
    <name evidence="2" type="ORF">OG2516_03188</name>
</gene>
<reference evidence="2 3" key="1">
    <citation type="journal article" date="2010" name="J. Bacteriol.">
        <title>Genome sequences of Oceanicola granulosus HTCC2516(T) and Oceanicola batsensis HTCC2597(TDelta).</title>
        <authorList>
            <person name="Thrash J.C."/>
            <person name="Cho J.C."/>
            <person name="Vergin K.L."/>
            <person name="Giovannoni S.J."/>
        </authorList>
    </citation>
    <scope>NUCLEOTIDE SEQUENCE [LARGE SCALE GENOMIC DNA]</scope>
    <source>
        <strain evidence="3">ATCC BAA-861 / DSM 15982 / KCTC 12143 / HTCC2516</strain>
    </source>
</reference>
<feature type="region of interest" description="Disordered" evidence="1">
    <location>
        <begin position="251"/>
        <end position="434"/>
    </location>
</feature>
<feature type="compositionally biased region" description="Low complexity" evidence="1">
    <location>
        <begin position="157"/>
        <end position="169"/>
    </location>
</feature>
<dbReference type="OrthoDB" id="7658418at2"/>
<feature type="region of interest" description="Disordered" evidence="1">
    <location>
        <begin position="25"/>
        <end position="63"/>
    </location>
</feature>
<dbReference type="eggNOG" id="COG2861">
    <property type="taxonomic scope" value="Bacteria"/>
</dbReference>
<proteinExistence type="predicted"/>
<organism evidence="2 3">
    <name type="scientific">Oceanicola granulosus (strain ATCC BAA-861 / DSM 15982 / KCTC 12143 / HTCC2516)</name>
    <dbReference type="NCBI Taxonomy" id="314256"/>
    <lineage>
        <taxon>Bacteria</taxon>
        <taxon>Pseudomonadati</taxon>
        <taxon>Pseudomonadota</taxon>
        <taxon>Alphaproteobacteria</taxon>
        <taxon>Rhodobacterales</taxon>
        <taxon>Roseobacteraceae</taxon>
        <taxon>Oceanicola</taxon>
    </lineage>
</organism>
<feature type="compositionally biased region" description="Low complexity" evidence="1">
    <location>
        <begin position="475"/>
        <end position="486"/>
    </location>
</feature>
<dbReference type="Proteomes" id="UP000003635">
    <property type="component" value="Unassembled WGS sequence"/>
</dbReference>
<comment type="caution">
    <text evidence="2">The sequence shown here is derived from an EMBL/GenBank/DDBJ whole genome shotgun (WGS) entry which is preliminary data.</text>
</comment>